<keyword evidence="3 8" id="KW-0813">Transport</keyword>
<feature type="transmembrane region" description="Helical" evidence="9">
    <location>
        <begin position="460"/>
        <end position="479"/>
    </location>
</feature>
<keyword evidence="12" id="KW-1185">Reference proteome</keyword>
<dbReference type="PANTHER" id="PTHR23517">
    <property type="entry name" value="RESISTANCE PROTEIN MDTM, PUTATIVE-RELATED-RELATED"/>
    <property type="match status" value="1"/>
</dbReference>
<comment type="subcellular location">
    <subcellularLocation>
        <location evidence="1">Cell membrane</location>
        <topology evidence="1">Multi-pass membrane protein</topology>
    </subcellularLocation>
    <subcellularLocation>
        <location evidence="8">Membrane</location>
        <topology evidence="8">Multi-pass membrane protein</topology>
    </subcellularLocation>
</comment>
<feature type="transmembrane region" description="Helical" evidence="9">
    <location>
        <begin position="39"/>
        <end position="56"/>
    </location>
</feature>
<reference evidence="11 12" key="1">
    <citation type="submission" date="2020-07" db="EMBL/GenBank/DDBJ databases">
        <title>Sequencing the genomes of 1000 actinobacteria strains.</title>
        <authorList>
            <person name="Klenk H.-P."/>
        </authorList>
    </citation>
    <scope>NUCLEOTIDE SEQUENCE [LARGE SCALE GENOMIC DNA]</scope>
    <source>
        <strain evidence="11 12">DSM 8598</strain>
    </source>
</reference>
<dbReference type="GO" id="GO:0005886">
    <property type="term" value="C:plasma membrane"/>
    <property type="evidence" value="ECO:0007669"/>
    <property type="project" value="UniProtKB-SubCell"/>
</dbReference>
<dbReference type="SUPFAM" id="SSF103473">
    <property type="entry name" value="MFS general substrate transporter"/>
    <property type="match status" value="1"/>
</dbReference>
<feature type="transmembrane region" description="Helical" evidence="9">
    <location>
        <begin position="187"/>
        <end position="207"/>
    </location>
</feature>
<keyword evidence="6 9" id="KW-1133">Transmembrane helix</keyword>
<dbReference type="RefSeq" id="WP_179551826.1">
    <property type="nucleotide sequence ID" value="NZ_JACCFI010000001.1"/>
</dbReference>
<proteinExistence type="inferred from homology"/>
<gene>
    <name evidence="11" type="ORF">BJY17_002704</name>
</gene>
<evidence type="ECO:0000256" key="7">
    <source>
        <dbReference type="ARBA" id="ARBA00023136"/>
    </source>
</evidence>
<feature type="transmembrane region" description="Helical" evidence="9">
    <location>
        <begin position="334"/>
        <end position="354"/>
    </location>
</feature>
<evidence type="ECO:0000256" key="8">
    <source>
        <dbReference type="RuleBase" id="RU003755"/>
    </source>
</evidence>
<evidence type="ECO:0000256" key="4">
    <source>
        <dbReference type="ARBA" id="ARBA00022475"/>
    </source>
</evidence>
<dbReference type="AlphaFoldDB" id="A0A852WWE0"/>
<feature type="transmembrane region" description="Helical" evidence="9">
    <location>
        <begin position="289"/>
        <end position="306"/>
    </location>
</feature>
<feature type="transmembrane region" description="Helical" evidence="9">
    <location>
        <begin position="256"/>
        <end position="277"/>
    </location>
</feature>
<dbReference type="EMBL" id="JACCFI010000001">
    <property type="protein sequence ID" value="NYG21957.1"/>
    <property type="molecule type" value="Genomic_DNA"/>
</dbReference>
<evidence type="ECO:0000256" key="1">
    <source>
        <dbReference type="ARBA" id="ARBA00004651"/>
    </source>
</evidence>
<protein>
    <submittedName>
        <fullName evidence="11">POT family proton-dependent oligopeptide transporter</fullName>
    </submittedName>
</protein>
<sequence>MGSVTEPVSEPSDIKRDHGFFGQPRSLANIFGVEMWERFSFYGMQGILLIYLYYSVAEGGLGMEETAAAGIVGAYGGGVYLSTILGAWLADRVLGSEKVLFYSAIVIMAGHIALALLPGFFGVGVGLILVAFGSGGLKANATSVVGTLYSEHDPRRDAGFSIFYLGINLGAFFGPILTGLLASTLGFHWGFALAAVGMAIGLTQYSFGRKRLPAEASVVPNPLPRDRIGMAIGIAVAGVAAVVVLVMTGLVTPTNLVTWVIASVIVAAVAYFAVILSSKRITTVERSRVFGFIPLFVASVAFWSLYQQQFTVLTIYSDKQLNRDLFGWEMPVSWVQSINPIFIIILSGVFAAIWTKLGDRQPSTPIKFALGTAIMGVAFLLFIPFAGGAANSTPLLAIIGILFIFTVAELLLSPVGLSVTTKLAPKVFHTQMVALFFLSVSLGTAISGQLATFYSADTEVVYFGVLGGIAIVLGIALAVGSRGVLKLMAGVR</sequence>
<dbReference type="GO" id="GO:1904680">
    <property type="term" value="F:peptide transmembrane transporter activity"/>
    <property type="evidence" value="ECO:0007669"/>
    <property type="project" value="InterPro"/>
</dbReference>
<feature type="transmembrane region" description="Helical" evidence="9">
    <location>
        <begin position="366"/>
        <end position="387"/>
    </location>
</feature>
<dbReference type="GO" id="GO:0006857">
    <property type="term" value="P:oligopeptide transport"/>
    <property type="evidence" value="ECO:0007669"/>
    <property type="project" value="InterPro"/>
</dbReference>
<evidence type="ECO:0000256" key="3">
    <source>
        <dbReference type="ARBA" id="ARBA00022448"/>
    </source>
</evidence>
<comment type="similarity">
    <text evidence="2 8">Belongs to the major facilitator superfamily. Proton-dependent oligopeptide transporter (POT/PTR) (TC 2.A.17) family.</text>
</comment>
<dbReference type="InterPro" id="IPR050171">
    <property type="entry name" value="MFS_Transporters"/>
</dbReference>
<dbReference type="CDD" id="cd17346">
    <property type="entry name" value="MFS_DtpA_like"/>
    <property type="match status" value="1"/>
</dbReference>
<dbReference type="InterPro" id="IPR018456">
    <property type="entry name" value="PTR2_symporter_CS"/>
</dbReference>
<feature type="transmembrane region" description="Helical" evidence="9">
    <location>
        <begin position="228"/>
        <end position="250"/>
    </location>
</feature>
<dbReference type="InterPro" id="IPR036259">
    <property type="entry name" value="MFS_trans_sf"/>
</dbReference>
<dbReference type="PANTHER" id="PTHR23517:SF15">
    <property type="entry name" value="PROTON-DEPENDENT OLIGOPEPTIDE FAMILY TRANSPORT PROTEIN"/>
    <property type="match status" value="1"/>
</dbReference>
<accession>A0A852WWE0</accession>
<dbReference type="Gene3D" id="1.20.1250.20">
    <property type="entry name" value="MFS general substrate transporter like domains"/>
    <property type="match status" value="1"/>
</dbReference>
<name>A0A852WWE0_9MICO</name>
<dbReference type="InterPro" id="IPR020846">
    <property type="entry name" value="MFS_dom"/>
</dbReference>
<feature type="domain" description="Major facilitator superfamily (MFS) profile" evidence="10">
    <location>
        <begin position="1"/>
        <end position="482"/>
    </location>
</feature>
<evidence type="ECO:0000256" key="6">
    <source>
        <dbReference type="ARBA" id="ARBA00022989"/>
    </source>
</evidence>
<evidence type="ECO:0000313" key="12">
    <source>
        <dbReference type="Proteomes" id="UP000549066"/>
    </source>
</evidence>
<dbReference type="InterPro" id="IPR005279">
    <property type="entry name" value="Dipep/tripep_permease"/>
</dbReference>
<feature type="transmembrane region" description="Helical" evidence="9">
    <location>
        <begin position="433"/>
        <end position="454"/>
    </location>
</feature>
<feature type="transmembrane region" description="Helical" evidence="9">
    <location>
        <begin position="161"/>
        <end position="181"/>
    </location>
</feature>
<dbReference type="PROSITE" id="PS50850">
    <property type="entry name" value="MFS"/>
    <property type="match status" value="1"/>
</dbReference>
<dbReference type="Pfam" id="PF00854">
    <property type="entry name" value="PTR2"/>
    <property type="match status" value="1"/>
</dbReference>
<dbReference type="Proteomes" id="UP000549066">
    <property type="component" value="Unassembled WGS sequence"/>
</dbReference>
<feature type="transmembrane region" description="Helical" evidence="9">
    <location>
        <begin position="68"/>
        <end position="90"/>
    </location>
</feature>
<keyword evidence="7 9" id="KW-0472">Membrane</keyword>
<evidence type="ECO:0000313" key="11">
    <source>
        <dbReference type="EMBL" id="NYG21957.1"/>
    </source>
</evidence>
<keyword evidence="5 8" id="KW-0812">Transmembrane</keyword>
<keyword evidence="4" id="KW-1003">Cell membrane</keyword>
<dbReference type="PROSITE" id="PS01023">
    <property type="entry name" value="PTR2_2"/>
    <property type="match status" value="1"/>
</dbReference>
<feature type="transmembrane region" description="Helical" evidence="9">
    <location>
        <begin position="393"/>
        <end position="412"/>
    </location>
</feature>
<evidence type="ECO:0000259" key="10">
    <source>
        <dbReference type="PROSITE" id="PS50850"/>
    </source>
</evidence>
<feature type="transmembrane region" description="Helical" evidence="9">
    <location>
        <begin position="99"/>
        <end position="121"/>
    </location>
</feature>
<evidence type="ECO:0000256" key="2">
    <source>
        <dbReference type="ARBA" id="ARBA00005982"/>
    </source>
</evidence>
<evidence type="ECO:0000256" key="5">
    <source>
        <dbReference type="ARBA" id="ARBA00022692"/>
    </source>
</evidence>
<evidence type="ECO:0000256" key="9">
    <source>
        <dbReference type="SAM" id="Phobius"/>
    </source>
</evidence>
<organism evidence="11 12">
    <name type="scientific">Agromyces hippuratus</name>
    <dbReference type="NCBI Taxonomy" id="286438"/>
    <lineage>
        <taxon>Bacteria</taxon>
        <taxon>Bacillati</taxon>
        <taxon>Actinomycetota</taxon>
        <taxon>Actinomycetes</taxon>
        <taxon>Micrococcales</taxon>
        <taxon>Microbacteriaceae</taxon>
        <taxon>Agromyces</taxon>
    </lineage>
</organism>
<dbReference type="NCBIfam" id="TIGR00924">
    <property type="entry name" value="yjdL_sub1_fam"/>
    <property type="match status" value="1"/>
</dbReference>
<dbReference type="InterPro" id="IPR000109">
    <property type="entry name" value="POT_fam"/>
</dbReference>
<comment type="caution">
    <text evidence="11">The sequence shown here is derived from an EMBL/GenBank/DDBJ whole genome shotgun (WGS) entry which is preliminary data.</text>
</comment>